<gene>
    <name evidence="6" type="ORF">KCG45_00380</name>
</gene>
<feature type="transmembrane region" description="Helical" evidence="4">
    <location>
        <begin position="116"/>
        <end position="133"/>
    </location>
</feature>
<dbReference type="SMART" id="SM00342">
    <property type="entry name" value="HTH_ARAC"/>
    <property type="match status" value="1"/>
</dbReference>
<proteinExistence type="predicted"/>
<dbReference type="InterPro" id="IPR018060">
    <property type="entry name" value="HTH_AraC"/>
</dbReference>
<keyword evidence="2" id="KW-0238">DNA-binding</keyword>
<evidence type="ECO:0000313" key="6">
    <source>
        <dbReference type="EMBL" id="MBV7264628.1"/>
    </source>
</evidence>
<dbReference type="InterPro" id="IPR018062">
    <property type="entry name" value="HTH_AraC-typ_CS"/>
</dbReference>
<feature type="transmembrane region" description="Helical" evidence="4">
    <location>
        <begin position="92"/>
        <end position="110"/>
    </location>
</feature>
<evidence type="ECO:0000313" key="7">
    <source>
        <dbReference type="Proteomes" id="UP000699975"/>
    </source>
</evidence>
<keyword evidence="4" id="KW-1133">Transmembrane helix</keyword>
<feature type="transmembrane region" description="Helical" evidence="4">
    <location>
        <begin position="61"/>
        <end position="80"/>
    </location>
</feature>
<evidence type="ECO:0000256" key="2">
    <source>
        <dbReference type="ARBA" id="ARBA00023125"/>
    </source>
</evidence>
<name>A0ABS6SHY2_9SPHN</name>
<protein>
    <submittedName>
        <fullName evidence="6">AraC family transcriptional regulator</fullName>
    </submittedName>
</protein>
<evidence type="ECO:0000256" key="1">
    <source>
        <dbReference type="ARBA" id="ARBA00023015"/>
    </source>
</evidence>
<accession>A0ABS6SHY2</accession>
<keyword evidence="7" id="KW-1185">Reference proteome</keyword>
<comment type="caution">
    <text evidence="6">The sequence shown here is derived from an EMBL/GenBank/DDBJ whole genome shotgun (WGS) entry which is preliminary data.</text>
</comment>
<dbReference type="EMBL" id="JAGSPB010000001">
    <property type="protein sequence ID" value="MBV7264628.1"/>
    <property type="molecule type" value="Genomic_DNA"/>
</dbReference>
<feature type="transmembrane region" description="Helical" evidence="4">
    <location>
        <begin position="184"/>
        <end position="205"/>
    </location>
</feature>
<feature type="transmembrane region" description="Helical" evidence="4">
    <location>
        <begin position="153"/>
        <end position="172"/>
    </location>
</feature>
<dbReference type="PANTHER" id="PTHR43280">
    <property type="entry name" value="ARAC-FAMILY TRANSCRIPTIONAL REGULATOR"/>
    <property type="match status" value="1"/>
</dbReference>
<keyword evidence="3" id="KW-0804">Transcription</keyword>
<evidence type="ECO:0000259" key="5">
    <source>
        <dbReference type="PROSITE" id="PS01124"/>
    </source>
</evidence>
<organism evidence="6 7">
    <name type="scientific">Erythrobacter ani</name>
    <dbReference type="NCBI Taxonomy" id="2827235"/>
    <lineage>
        <taxon>Bacteria</taxon>
        <taxon>Pseudomonadati</taxon>
        <taxon>Pseudomonadota</taxon>
        <taxon>Alphaproteobacteria</taxon>
        <taxon>Sphingomonadales</taxon>
        <taxon>Erythrobacteraceae</taxon>
        <taxon>Erythrobacter/Porphyrobacter group</taxon>
        <taxon>Erythrobacter</taxon>
    </lineage>
</organism>
<dbReference type="Pfam" id="PF12833">
    <property type="entry name" value="HTH_18"/>
    <property type="match status" value="1"/>
</dbReference>
<dbReference type="Proteomes" id="UP000699975">
    <property type="component" value="Unassembled WGS sequence"/>
</dbReference>
<evidence type="ECO:0000256" key="4">
    <source>
        <dbReference type="SAM" id="Phobius"/>
    </source>
</evidence>
<sequence length="355" mass="39863">MIEQWDFYLRLFAIGAALMLIAQLVAGEARTAIKVPLVGALVGAAAYLINSSEIVLGRGPFDPFIDLFAISTPFWVWLFARRLFERDPEARIIFTVASLMTVAWFIASFVPITGSAGFLILHFAALGLMADLLRVGLLEREDDLMEERRAIRLWLPLFAAAQTVAIMVYELFELFTGLRQNIPIIEFIVGLIMFLIILFAGLALLRTVGELLGEMPEETEAEKPSKLDLSPQEQVLHEKLQAAMAEGVYREPGLTIAVLAERLDTPEHRLRALINQRLGHRNFSAYLNRHRIGEAREKLSSREDVDLPVLTIAMDLGYNSLPTFNRAFRSETGTTPSEFRRLSFNGEGLKVTEQN</sequence>
<dbReference type="PROSITE" id="PS00041">
    <property type="entry name" value="HTH_ARAC_FAMILY_1"/>
    <property type="match status" value="1"/>
</dbReference>
<keyword evidence="4" id="KW-0812">Transmembrane</keyword>
<feature type="domain" description="HTH araC/xylS-type" evidence="5">
    <location>
        <begin position="238"/>
        <end position="342"/>
    </location>
</feature>
<reference evidence="6 7" key="1">
    <citation type="submission" date="2021-04" db="EMBL/GenBank/DDBJ databases">
        <authorList>
            <person name="Pira H."/>
            <person name="Risdian C."/>
            <person name="Wink J."/>
        </authorList>
    </citation>
    <scope>NUCLEOTIDE SEQUENCE [LARGE SCALE GENOMIC DNA]</scope>
    <source>
        <strain evidence="6 7">WH131</strain>
    </source>
</reference>
<dbReference type="RefSeq" id="WP_218315183.1">
    <property type="nucleotide sequence ID" value="NZ_JAGSPB010000001.1"/>
</dbReference>
<keyword evidence="1" id="KW-0805">Transcription regulation</keyword>
<evidence type="ECO:0000256" key="3">
    <source>
        <dbReference type="ARBA" id="ARBA00023163"/>
    </source>
</evidence>
<feature type="transmembrane region" description="Helical" evidence="4">
    <location>
        <begin position="7"/>
        <end position="25"/>
    </location>
</feature>
<dbReference type="PANTHER" id="PTHR43280:SF29">
    <property type="entry name" value="ARAC-FAMILY TRANSCRIPTIONAL REGULATOR"/>
    <property type="match status" value="1"/>
</dbReference>
<dbReference type="PROSITE" id="PS01124">
    <property type="entry name" value="HTH_ARAC_FAMILY_2"/>
    <property type="match status" value="1"/>
</dbReference>
<keyword evidence="4" id="KW-0472">Membrane</keyword>